<dbReference type="Pfam" id="PF01266">
    <property type="entry name" value="DAO"/>
    <property type="match status" value="1"/>
</dbReference>
<dbReference type="SUPFAM" id="SSF51905">
    <property type="entry name" value="FAD/NAD(P)-binding domain"/>
    <property type="match status" value="1"/>
</dbReference>
<dbReference type="PANTHER" id="PTHR13847:SF281">
    <property type="entry name" value="FAD DEPENDENT OXIDOREDUCTASE DOMAIN-CONTAINING PROTEIN"/>
    <property type="match status" value="1"/>
</dbReference>
<keyword evidence="1" id="KW-0560">Oxidoreductase</keyword>
<gene>
    <name evidence="3" type="ORF">GCM10011358_31480</name>
</gene>
<protein>
    <submittedName>
        <fullName evidence="3">Oxidoreductase</fullName>
    </submittedName>
</protein>
<feature type="domain" description="FAD dependent oxidoreductase" evidence="2">
    <location>
        <begin position="36"/>
        <end position="396"/>
    </location>
</feature>
<comment type="caution">
    <text evidence="3">The sequence shown here is derived from an EMBL/GenBank/DDBJ whole genome shotgun (WGS) entry which is preliminary data.</text>
</comment>
<evidence type="ECO:0000256" key="1">
    <source>
        <dbReference type="ARBA" id="ARBA00023002"/>
    </source>
</evidence>
<accession>A0ABQ1QTJ3</accession>
<sequence length="440" mass="47157">MTRLWEPHAYSDAPRADCAWALEQDWPALDGDAETDVAVIGGGYTGLSAALHLAKEGTAVTVLEANAPGWGASGRNGGFCCLGGAKAPDAMLARRFGRDEADLWFEAQKRAIALVADLLTEHRIEAHTHSDGEVVLAHRPRVYQSFGAEAAWLEARGVGADVLPPDALAERGLAAQGIHGGLHVKIGFGLDPGAYAAGLARAARAAGADIRARSPVTAIRPEKGGHRLVTPGGTLRARRLLIATNGYSSEDLPPWLAGRTLPLQSSVIVTRPLSAAERAAQGWTSDLMAYDSRELLHYFRLMPDGRFLFGMRGGYRATPAAEARIARKIRADFAAMFPAWEGVEIAHEWSGLVNLSRGLTPFVGPVPRMDNAWIAMAYHGNGVAMASYSGALVASLIRGQAPTQPYPSVMQAPLGRFPLGRRRRALFTAATPLLWLRDRL</sequence>
<dbReference type="EMBL" id="BMGI01000006">
    <property type="protein sequence ID" value="GGD45451.1"/>
    <property type="molecule type" value="Genomic_DNA"/>
</dbReference>
<keyword evidence="4" id="KW-1185">Reference proteome</keyword>
<dbReference type="InterPro" id="IPR006076">
    <property type="entry name" value="FAD-dep_OxRdtase"/>
</dbReference>
<dbReference type="InterPro" id="IPR036188">
    <property type="entry name" value="FAD/NAD-bd_sf"/>
</dbReference>
<proteinExistence type="predicted"/>
<dbReference type="Proteomes" id="UP000617355">
    <property type="component" value="Unassembled WGS sequence"/>
</dbReference>
<dbReference type="PANTHER" id="PTHR13847">
    <property type="entry name" value="SARCOSINE DEHYDROGENASE-RELATED"/>
    <property type="match status" value="1"/>
</dbReference>
<dbReference type="RefSeq" id="WP_188529626.1">
    <property type="nucleotide sequence ID" value="NZ_BMGI01000006.1"/>
</dbReference>
<evidence type="ECO:0000313" key="4">
    <source>
        <dbReference type="Proteomes" id="UP000617355"/>
    </source>
</evidence>
<evidence type="ECO:0000259" key="2">
    <source>
        <dbReference type="Pfam" id="PF01266"/>
    </source>
</evidence>
<dbReference type="Gene3D" id="3.30.9.10">
    <property type="entry name" value="D-Amino Acid Oxidase, subunit A, domain 2"/>
    <property type="match status" value="1"/>
</dbReference>
<dbReference type="Gene3D" id="3.50.50.60">
    <property type="entry name" value="FAD/NAD(P)-binding domain"/>
    <property type="match status" value="1"/>
</dbReference>
<name>A0ABQ1QTJ3_9RHOB</name>
<evidence type="ECO:0000313" key="3">
    <source>
        <dbReference type="EMBL" id="GGD45451.1"/>
    </source>
</evidence>
<organism evidence="3 4">
    <name type="scientific">Sinisalibacter lacisalsi</name>
    <dbReference type="NCBI Taxonomy" id="1526570"/>
    <lineage>
        <taxon>Bacteria</taxon>
        <taxon>Pseudomonadati</taxon>
        <taxon>Pseudomonadota</taxon>
        <taxon>Alphaproteobacteria</taxon>
        <taxon>Rhodobacterales</taxon>
        <taxon>Roseobacteraceae</taxon>
        <taxon>Sinisalibacter</taxon>
    </lineage>
</organism>
<reference evidence="4" key="1">
    <citation type="journal article" date="2019" name="Int. J. Syst. Evol. Microbiol.">
        <title>The Global Catalogue of Microorganisms (GCM) 10K type strain sequencing project: providing services to taxonomists for standard genome sequencing and annotation.</title>
        <authorList>
            <consortium name="The Broad Institute Genomics Platform"/>
            <consortium name="The Broad Institute Genome Sequencing Center for Infectious Disease"/>
            <person name="Wu L."/>
            <person name="Ma J."/>
        </authorList>
    </citation>
    <scope>NUCLEOTIDE SEQUENCE [LARGE SCALE GENOMIC DNA]</scope>
    <source>
        <strain evidence="4">CGMCC 1.12922</strain>
    </source>
</reference>